<dbReference type="AlphaFoldDB" id="A0AA39L1P5"/>
<evidence type="ECO:0000256" key="2">
    <source>
        <dbReference type="ARBA" id="ARBA00007294"/>
    </source>
</evidence>
<keyword evidence="6 12" id="KW-0809">Transit peptide</keyword>
<reference evidence="13" key="1">
    <citation type="journal article" date="2023" name="bioRxiv">
        <title>Scaffold-level genome assemblies of two parasitoid biocontrol wasps reveal the parthenogenesis mechanism and an associated novel virus.</title>
        <authorList>
            <person name="Inwood S."/>
            <person name="Skelly J."/>
            <person name="Guhlin J."/>
            <person name="Harrop T."/>
            <person name="Goldson S."/>
            <person name="Dearden P."/>
        </authorList>
    </citation>
    <scope>NUCLEOTIDE SEQUENCE</scope>
    <source>
        <strain evidence="13">Lincoln</strain>
        <tissue evidence="13">Whole body</tissue>
    </source>
</reference>
<dbReference type="GO" id="GO:0048039">
    <property type="term" value="F:ubiquinone binding"/>
    <property type="evidence" value="ECO:0007669"/>
    <property type="project" value="TreeGrafter"/>
</dbReference>
<dbReference type="GO" id="GO:0020037">
    <property type="term" value="F:heme binding"/>
    <property type="evidence" value="ECO:0007669"/>
    <property type="project" value="TreeGrafter"/>
</dbReference>
<dbReference type="GO" id="GO:0046872">
    <property type="term" value="F:metal ion binding"/>
    <property type="evidence" value="ECO:0007669"/>
    <property type="project" value="UniProtKB-KW"/>
</dbReference>
<evidence type="ECO:0000256" key="5">
    <source>
        <dbReference type="ARBA" id="ARBA00022792"/>
    </source>
</evidence>
<proteinExistence type="inferred from homology"/>
<dbReference type="Proteomes" id="UP001168972">
    <property type="component" value="Unassembled WGS sequence"/>
</dbReference>
<feature type="transmembrane region" description="Helical" evidence="12">
    <location>
        <begin position="154"/>
        <end position="175"/>
    </location>
</feature>
<keyword evidence="4 12" id="KW-0812">Transmembrane</keyword>
<evidence type="ECO:0000256" key="6">
    <source>
        <dbReference type="ARBA" id="ARBA00022946"/>
    </source>
</evidence>
<name>A0AA39L1P5_MICHY</name>
<protein>
    <recommendedName>
        <fullName evidence="12">Succinate dehydrogenase [ubiquinone] cytochrome b small subunit</fullName>
    </recommendedName>
</protein>
<keyword evidence="12" id="KW-0349">Heme</keyword>
<dbReference type="GO" id="GO:0006099">
    <property type="term" value="P:tricarboxylic acid cycle"/>
    <property type="evidence" value="ECO:0007669"/>
    <property type="project" value="UniProtKB-KW"/>
</dbReference>
<dbReference type="InterPro" id="IPR034804">
    <property type="entry name" value="SQR/QFR_C/D"/>
</dbReference>
<feature type="binding site" description="axial binding residue" evidence="11">
    <location>
        <position position="129"/>
    </location>
    <ligand>
        <name>heme b</name>
        <dbReference type="ChEBI" id="CHEBI:60344"/>
        <note>ligand shared with SDHC</note>
    </ligand>
    <ligandPart>
        <name>Fe</name>
        <dbReference type="ChEBI" id="CHEBI:18248"/>
    </ligandPart>
</feature>
<accession>A0AA39L1P5</accession>
<dbReference type="InterPro" id="IPR007992">
    <property type="entry name" value="CybS"/>
</dbReference>
<organism evidence="13 14">
    <name type="scientific">Microctonus hyperodae</name>
    <name type="common">Parasitoid wasp</name>
    <dbReference type="NCBI Taxonomy" id="165561"/>
    <lineage>
        <taxon>Eukaryota</taxon>
        <taxon>Metazoa</taxon>
        <taxon>Ecdysozoa</taxon>
        <taxon>Arthropoda</taxon>
        <taxon>Hexapoda</taxon>
        <taxon>Insecta</taxon>
        <taxon>Pterygota</taxon>
        <taxon>Neoptera</taxon>
        <taxon>Endopterygota</taxon>
        <taxon>Hymenoptera</taxon>
        <taxon>Apocrita</taxon>
        <taxon>Ichneumonoidea</taxon>
        <taxon>Braconidae</taxon>
        <taxon>Euphorinae</taxon>
        <taxon>Microctonus</taxon>
    </lineage>
</organism>
<comment type="caution">
    <text evidence="13">The sequence shown here is derived from an EMBL/GenBank/DDBJ whole genome shotgun (WGS) entry which is preliminary data.</text>
</comment>
<evidence type="ECO:0000256" key="1">
    <source>
        <dbReference type="ARBA" id="ARBA00004448"/>
    </source>
</evidence>
<comment type="function">
    <text evidence="12">Membrane-anchoring subunit of succinate dehydrogenase (SDH) that is involved in complex II of the mitochondrial electron transport chain and is responsible for transferring electrons from succinate to ubiquinone (coenzyme Q).</text>
</comment>
<evidence type="ECO:0000256" key="3">
    <source>
        <dbReference type="ARBA" id="ARBA00022448"/>
    </source>
</evidence>
<dbReference type="EMBL" id="JAQQBR010000002">
    <property type="protein sequence ID" value="KAK0181646.1"/>
    <property type="molecule type" value="Genomic_DNA"/>
</dbReference>
<dbReference type="GO" id="GO:0005743">
    <property type="term" value="C:mitochondrial inner membrane"/>
    <property type="evidence" value="ECO:0007669"/>
    <property type="project" value="UniProtKB-SubCell"/>
</dbReference>
<keyword evidence="3 12" id="KW-0813">Transport</keyword>
<keyword evidence="5 12" id="KW-0999">Mitochondrion inner membrane</keyword>
<keyword evidence="11 12" id="KW-0479">Metal-binding</keyword>
<keyword evidence="8 12" id="KW-0496">Mitochondrion</keyword>
<evidence type="ECO:0000313" key="13">
    <source>
        <dbReference type="EMBL" id="KAK0181646.1"/>
    </source>
</evidence>
<evidence type="ECO:0000256" key="12">
    <source>
        <dbReference type="RuleBase" id="RU364031"/>
    </source>
</evidence>
<dbReference type="PANTHER" id="PTHR13337:SF2">
    <property type="entry name" value="SUCCINATE DEHYDROGENASE [UBIQUINONE] CYTOCHROME B SMALL SUBUNIT, MITOCHONDRIAL"/>
    <property type="match status" value="1"/>
</dbReference>
<evidence type="ECO:0000256" key="7">
    <source>
        <dbReference type="ARBA" id="ARBA00022989"/>
    </source>
</evidence>
<comment type="subcellular location">
    <subcellularLocation>
        <location evidence="1 12">Mitochondrion inner membrane</location>
        <topology evidence="1 12">Multi-pass membrane protein</topology>
    </subcellularLocation>
</comment>
<dbReference type="GO" id="GO:0006121">
    <property type="term" value="P:mitochondrial electron transport, succinate to ubiquinone"/>
    <property type="evidence" value="ECO:0007669"/>
    <property type="project" value="TreeGrafter"/>
</dbReference>
<evidence type="ECO:0000256" key="9">
    <source>
        <dbReference type="ARBA" id="ARBA00023136"/>
    </source>
</evidence>
<feature type="transmembrane region" description="Helical" evidence="12">
    <location>
        <begin position="98"/>
        <end position="118"/>
    </location>
</feature>
<keyword evidence="14" id="KW-1185">Reference proteome</keyword>
<comment type="similarity">
    <text evidence="2 12">Belongs to the CybS family.</text>
</comment>
<comment type="caution">
    <text evidence="12">Lacks conserved residue(s) required for the propagation of feature annotation.</text>
</comment>
<dbReference type="Gene3D" id="1.20.1300.10">
    <property type="entry name" value="Fumarate reductase/succinate dehydrogenase, transmembrane subunit"/>
    <property type="match status" value="1"/>
</dbReference>
<evidence type="ECO:0000313" key="14">
    <source>
        <dbReference type="Proteomes" id="UP001168972"/>
    </source>
</evidence>
<evidence type="ECO:0000256" key="8">
    <source>
        <dbReference type="ARBA" id="ARBA00023128"/>
    </source>
</evidence>
<keyword evidence="12" id="KW-0816">Tricarboxylic acid cycle</keyword>
<reference evidence="13" key="2">
    <citation type="submission" date="2023-03" db="EMBL/GenBank/DDBJ databases">
        <authorList>
            <person name="Inwood S.N."/>
            <person name="Skelly J.G."/>
            <person name="Guhlin J."/>
            <person name="Harrop T.W.R."/>
            <person name="Goldson S.G."/>
            <person name="Dearden P.K."/>
        </authorList>
    </citation>
    <scope>NUCLEOTIDE SEQUENCE</scope>
    <source>
        <strain evidence="13">Lincoln</strain>
        <tissue evidence="13">Whole body</tissue>
    </source>
</reference>
<evidence type="ECO:0000256" key="11">
    <source>
        <dbReference type="PIRSR" id="PIRSR607992-2"/>
    </source>
</evidence>
<keyword evidence="9 12" id="KW-0472">Membrane</keyword>
<dbReference type="PANTHER" id="PTHR13337">
    <property type="entry name" value="SUCCINATE DEHYDROGENASE"/>
    <property type="match status" value="1"/>
</dbReference>
<feature type="binding site" evidence="10">
    <location>
        <position position="141"/>
    </location>
    <ligand>
        <name>a ubiquinone</name>
        <dbReference type="ChEBI" id="CHEBI:16389"/>
        <note>ligand shared with IP/SDHB</note>
    </ligand>
</feature>
<keyword evidence="7 12" id="KW-1133">Transmembrane helix</keyword>
<dbReference type="Pfam" id="PF05328">
    <property type="entry name" value="CybS"/>
    <property type="match status" value="1"/>
</dbReference>
<keyword evidence="12" id="KW-0249">Electron transport</keyword>
<gene>
    <name evidence="13" type="ORF">PV327_003914</name>
</gene>
<evidence type="ECO:0000256" key="10">
    <source>
        <dbReference type="PIRSR" id="PIRSR607992-1"/>
    </source>
</evidence>
<sequence>MAYLSRCQIARKIPELSSNILEFMGSGSVSISRNNFMATSIRAYASIPALTKNIPRLSLQRVEQYSKKFSGSLIVSANQIRASSTSGDHVRLWQIERIVSAAFIVLLPACVLLNNAIVDVAFSILTVMHAHWGLEAIIIDYARPAVVGPILPKVLFASLYLLSIATLAGLMALVYNGPGVGGSIRKMWSIGKE</sequence>
<keyword evidence="11" id="KW-0408">Iron</keyword>
<evidence type="ECO:0000256" key="4">
    <source>
        <dbReference type="ARBA" id="ARBA00022692"/>
    </source>
</evidence>